<accession>A0A3N4HYI2</accession>
<feature type="compositionally biased region" description="Basic and acidic residues" evidence="1">
    <location>
        <begin position="535"/>
        <end position="545"/>
    </location>
</feature>
<feature type="region of interest" description="Disordered" evidence="1">
    <location>
        <begin position="465"/>
        <end position="500"/>
    </location>
</feature>
<sequence>MTDTQTIRMTDDPPDRAVDNASEPEKLVNLSNQSQVPPPSPTVTKPSSTLSKWDSRLSLISTPMELHPRIHSWLAEHPSPRLVSNPGPGTTPVRPRPRPIREPRTAGPDPRVRTAKLLGPVPAPLSEGHPPSPPIIVSSPVGSLHGHNSLQPENHHRTSEVPLKTGTTSRTSISDDTVRRTNDDNEPTKDDHVIVHQQTSSPLSSLPSSLEKALTRSPTMLAARRSDNPEIREETIVKVEDEAAASSVAGTPAREAPIRGTVPVPCPSNLQPMVPNPPETSSPASSILDGRWSYDPLPEATLIEDAMRLLVAQNEVPDLYIIRMRRVRDAIGRELWNEWSRAQAVPADGTLWQYEAADWQQLLFRFGTSYADWFKSVVITEVASVVTTDPVVTTGSQPVAAFSDPGVKREQVSVVITDPVGITSSTSATVSSSGKSSRVDGSIMPVEDLSLVHYSVPFQTDLSPASSHFPGEYPHTDTEASPSPTGRRPHEPLSYPPLTPWSQRLLDTLVPPLARRLFSPTRPAAEAPSAGEGSVKSEETEEVHRPGFGKLPEMQQTPGWQDRLSNLFSQELRDVSSEPEGQRTPWKDTSFSFDDSRWDLPAPARFTYRGGQPSEEQASLFEDYDLPNPAIVSDGPDPSESYSSSPLKHLQSLPPLSTPFFTRAFIVTTISGLASPQNDIHDLENVFQNPPISSNKRQTTASAPSEPHTVYRHFRFEKQSVSKRLFLQRRESVAIGCVAWSNLTTCMTWSEMQALPVVIEQTSSKPFWCRLEARN</sequence>
<gene>
    <name evidence="2" type="ORF">BJ508DRAFT_349819</name>
</gene>
<feature type="region of interest" description="Disordered" evidence="1">
    <location>
        <begin position="573"/>
        <end position="595"/>
    </location>
</feature>
<dbReference type="Proteomes" id="UP000275078">
    <property type="component" value="Unassembled WGS sequence"/>
</dbReference>
<feature type="region of interest" description="Disordered" evidence="1">
    <location>
        <begin position="78"/>
        <end position="191"/>
    </location>
</feature>
<evidence type="ECO:0000256" key="1">
    <source>
        <dbReference type="SAM" id="MobiDB-lite"/>
    </source>
</evidence>
<feature type="compositionally biased region" description="Polar residues" evidence="1">
    <location>
        <begin position="165"/>
        <end position="175"/>
    </location>
</feature>
<feature type="region of interest" description="Disordered" evidence="1">
    <location>
        <begin position="1"/>
        <end position="51"/>
    </location>
</feature>
<proteinExistence type="predicted"/>
<reference evidence="2 3" key="1">
    <citation type="journal article" date="2018" name="Nat. Ecol. Evol.">
        <title>Pezizomycetes genomes reveal the molecular basis of ectomycorrhizal truffle lifestyle.</title>
        <authorList>
            <person name="Murat C."/>
            <person name="Payen T."/>
            <person name="Noel B."/>
            <person name="Kuo A."/>
            <person name="Morin E."/>
            <person name="Chen J."/>
            <person name="Kohler A."/>
            <person name="Krizsan K."/>
            <person name="Balestrini R."/>
            <person name="Da Silva C."/>
            <person name="Montanini B."/>
            <person name="Hainaut M."/>
            <person name="Levati E."/>
            <person name="Barry K.W."/>
            <person name="Belfiori B."/>
            <person name="Cichocki N."/>
            <person name="Clum A."/>
            <person name="Dockter R.B."/>
            <person name="Fauchery L."/>
            <person name="Guy J."/>
            <person name="Iotti M."/>
            <person name="Le Tacon F."/>
            <person name="Lindquist E.A."/>
            <person name="Lipzen A."/>
            <person name="Malagnac F."/>
            <person name="Mello A."/>
            <person name="Molinier V."/>
            <person name="Miyauchi S."/>
            <person name="Poulain J."/>
            <person name="Riccioni C."/>
            <person name="Rubini A."/>
            <person name="Sitrit Y."/>
            <person name="Splivallo R."/>
            <person name="Traeger S."/>
            <person name="Wang M."/>
            <person name="Zifcakova L."/>
            <person name="Wipf D."/>
            <person name="Zambonelli A."/>
            <person name="Paolocci F."/>
            <person name="Nowrousian M."/>
            <person name="Ottonello S."/>
            <person name="Baldrian P."/>
            <person name="Spatafora J.W."/>
            <person name="Henrissat B."/>
            <person name="Nagy L.G."/>
            <person name="Aury J.M."/>
            <person name="Wincker P."/>
            <person name="Grigoriev I.V."/>
            <person name="Bonfante P."/>
            <person name="Martin F.M."/>
        </authorList>
    </citation>
    <scope>NUCLEOTIDE SEQUENCE [LARGE SCALE GENOMIC DNA]</scope>
    <source>
        <strain evidence="2 3">RN42</strain>
    </source>
</reference>
<organism evidence="2 3">
    <name type="scientific">Ascobolus immersus RN42</name>
    <dbReference type="NCBI Taxonomy" id="1160509"/>
    <lineage>
        <taxon>Eukaryota</taxon>
        <taxon>Fungi</taxon>
        <taxon>Dikarya</taxon>
        <taxon>Ascomycota</taxon>
        <taxon>Pezizomycotina</taxon>
        <taxon>Pezizomycetes</taxon>
        <taxon>Pezizales</taxon>
        <taxon>Ascobolaceae</taxon>
        <taxon>Ascobolus</taxon>
    </lineage>
</organism>
<keyword evidence="3" id="KW-1185">Reference proteome</keyword>
<dbReference type="AlphaFoldDB" id="A0A3N4HYI2"/>
<feature type="region of interest" description="Disordered" evidence="1">
    <location>
        <begin position="520"/>
        <end position="557"/>
    </location>
</feature>
<evidence type="ECO:0000313" key="2">
    <source>
        <dbReference type="EMBL" id="RPA78156.1"/>
    </source>
</evidence>
<feature type="compositionally biased region" description="Basic and acidic residues" evidence="1">
    <location>
        <begin position="176"/>
        <end position="191"/>
    </location>
</feature>
<evidence type="ECO:0000313" key="3">
    <source>
        <dbReference type="Proteomes" id="UP000275078"/>
    </source>
</evidence>
<name>A0A3N4HYI2_ASCIM</name>
<feature type="compositionally biased region" description="Basic and acidic residues" evidence="1">
    <location>
        <begin position="9"/>
        <end position="26"/>
    </location>
</feature>
<protein>
    <submittedName>
        <fullName evidence="2">Uncharacterized protein</fullName>
    </submittedName>
</protein>
<dbReference type="EMBL" id="ML119715">
    <property type="protein sequence ID" value="RPA78156.1"/>
    <property type="molecule type" value="Genomic_DNA"/>
</dbReference>
<feature type="region of interest" description="Disordered" evidence="1">
    <location>
        <begin position="626"/>
        <end position="647"/>
    </location>
</feature>
<feature type="compositionally biased region" description="Low complexity" evidence="1">
    <location>
        <begin position="42"/>
        <end position="51"/>
    </location>
</feature>